<dbReference type="EMBL" id="JBHMBS010000012">
    <property type="protein sequence ID" value="MFB9678790.1"/>
    <property type="molecule type" value="Genomic_DNA"/>
</dbReference>
<reference evidence="1 2" key="1">
    <citation type="submission" date="2024-09" db="EMBL/GenBank/DDBJ databases">
        <authorList>
            <person name="Sun Q."/>
            <person name="Mori K."/>
        </authorList>
    </citation>
    <scope>NUCLEOTIDE SEQUENCE [LARGE SCALE GENOMIC DNA]</scope>
    <source>
        <strain evidence="1 2">JCM 3028</strain>
    </source>
</reference>
<keyword evidence="2" id="KW-1185">Reference proteome</keyword>
<proteinExistence type="predicted"/>
<accession>A0ABV5TL02</accession>
<name>A0ABV5TL02_9ACTN</name>
<sequence>MTVSAPVAEAVRERGKIATRAVRWAVTHGDGGVTAGWVAEVGAPAAGTARREPARRA</sequence>
<organism evidence="1 2">
    <name type="scientific">Streptosporangium vulgare</name>
    <dbReference type="NCBI Taxonomy" id="46190"/>
    <lineage>
        <taxon>Bacteria</taxon>
        <taxon>Bacillati</taxon>
        <taxon>Actinomycetota</taxon>
        <taxon>Actinomycetes</taxon>
        <taxon>Streptosporangiales</taxon>
        <taxon>Streptosporangiaceae</taxon>
        <taxon>Streptosporangium</taxon>
    </lineage>
</organism>
<gene>
    <name evidence="1" type="ORF">ACFFRH_25195</name>
</gene>
<evidence type="ECO:0000313" key="2">
    <source>
        <dbReference type="Proteomes" id="UP001589610"/>
    </source>
</evidence>
<evidence type="ECO:0000313" key="1">
    <source>
        <dbReference type="EMBL" id="MFB9678790.1"/>
    </source>
</evidence>
<comment type="caution">
    <text evidence="1">The sequence shown here is derived from an EMBL/GenBank/DDBJ whole genome shotgun (WGS) entry which is preliminary data.</text>
</comment>
<dbReference type="RefSeq" id="WP_344743008.1">
    <property type="nucleotide sequence ID" value="NZ_BAAAWW010000014.1"/>
</dbReference>
<dbReference type="Proteomes" id="UP001589610">
    <property type="component" value="Unassembled WGS sequence"/>
</dbReference>
<protein>
    <submittedName>
        <fullName evidence="1">Uncharacterized protein</fullName>
    </submittedName>
</protein>